<dbReference type="PANTHER" id="PTHR32089:SF112">
    <property type="entry name" value="LYSOZYME-LIKE PROTEIN-RELATED"/>
    <property type="match status" value="1"/>
</dbReference>
<keyword evidence="3 10" id="KW-0812">Transmembrane</keyword>
<dbReference type="InterPro" id="IPR004089">
    <property type="entry name" value="MCPsignal_dom"/>
</dbReference>
<comment type="caution">
    <text evidence="13">The sequence shown here is derived from an EMBL/GenBank/DDBJ whole genome shotgun (WGS) entry which is preliminary data.</text>
</comment>
<dbReference type="InterPro" id="IPR033463">
    <property type="entry name" value="sCache_3"/>
</dbReference>
<evidence type="ECO:0000313" key="13">
    <source>
        <dbReference type="EMBL" id="MBA4612811.1"/>
    </source>
</evidence>
<evidence type="ECO:0000256" key="10">
    <source>
        <dbReference type="SAM" id="Phobius"/>
    </source>
</evidence>
<keyword evidence="2" id="KW-1003">Cell membrane</keyword>
<dbReference type="AlphaFoldDB" id="A0A838XUV0"/>
<dbReference type="RefSeq" id="WP_181760999.1">
    <property type="nucleotide sequence ID" value="NZ_BMCR01000003.1"/>
</dbReference>
<dbReference type="InterPro" id="IPR004090">
    <property type="entry name" value="Chemotax_Me-accpt_rcpt"/>
</dbReference>
<dbReference type="PANTHER" id="PTHR32089">
    <property type="entry name" value="METHYL-ACCEPTING CHEMOTAXIS PROTEIN MCPB"/>
    <property type="match status" value="1"/>
</dbReference>
<dbReference type="Pfam" id="PF17202">
    <property type="entry name" value="sCache_3_3"/>
    <property type="match status" value="1"/>
</dbReference>
<organism evidence="13 14">
    <name type="scientific">Stappia taiwanensis</name>
    <dbReference type="NCBI Taxonomy" id="992267"/>
    <lineage>
        <taxon>Bacteria</taxon>
        <taxon>Pseudomonadati</taxon>
        <taxon>Pseudomonadota</taxon>
        <taxon>Alphaproteobacteria</taxon>
        <taxon>Hyphomicrobiales</taxon>
        <taxon>Stappiaceae</taxon>
        <taxon>Stappia</taxon>
    </lineage>
</organism>
<dbReference type="CDD" id="cd06225">
    <property type="entry name" value="HAMP"/>
    <property type="match status" value="1"/>
</dbReference>
<evidence type="ECO:0000256" key="7">
    <source>
        <dbReference type="ARBA" id="ARBA00029447"/>
    </source>
</evidence>
<dbReference type="InterPro" id="IPR029151">
    <property type="entry name" value="Sensor-like_sf"/>
</dbReference>
<evidence type="ECO:0000259" key="12">
    <source>
        <dbReference type="PROSITE" id="PS50885"/>
    </source>
</evidence>
<keyword evidence="5 10" id="KW-0472">Membrane</keyword>
<evidence type="ECO:0000256" key="1">
    <source>
        <dbReference type="ARBA" id="ARBA00004651"/>
    </source>
</evidence>
<dbReference type="PROSITE" id="PS50111">
    <property type="entry name" value="CHEMOTAXIS_TRANSDUC_2"/>
    <property type="match status" value="1"/>
</dbReference>
<feature type="region of interest" description="Disordered" evidence="9">
    <location>
        <begin position="325"/>
        <end position="348"/>
    </location>
</feature>
<dbReference type="GO" id="GO:0004888">
    <property type="term" value="F:transmembrane signaling receptor activity"/>
    <property type="evidence" value="ECO:0007669"/>
    <property type="project" value="InterPro"/>
</dbReference>
<protein>
    <submittedName>
        <fullName evidence="13">Methyl-accepting chemotaxis protein</fullName>
    </submittedName>
</protein>
<dbReference type="Pfam" id="PF00015">
    <property type="entry name" value="MCPsignal"/>
    <property type="match status" value="1"/>
</dbReference>
<reference evidence="13 14" key="2">
    <citation type="submission" date="2020-08" db="EMBL/GenBank/DDBJ databases">
        <title>Stappia taiwanensis sp. nov., isolated from a coastal thermal spring.</title>
        <authorList>
            <person name="Kampfer P."/>
        </authorList>
    </citation>
    <scope>NUCLEOTIDE SEQUENCE [LARGE SCALE GENOMIC DNA]</scope>
    <source>
        <strain evidence="13 14">DSM 23284</strain>
    </source>
</reference>
<feature type="transmembrane region" description="Helical" evidence="10">
    <location>
        <begin position="12"/>
        <end position="36"/>
    </location>
</feature>
<dbReference type="GO" id="GO:0005886">
    <property type="term" value="C:plasma membrane"/>
    <property type="evidence" value="ECO:0007669"/>
    <property type="project" value="UniProtKB-SubCell"/>
</dbReference>
<feature type="domain" description="HAMP" evidence="12">
    <location>
        <begin position="222"/>
        <end position="275"/>
    </location>
</feature>
<evidence type="ECO:0000256" key="6">
    <source>
        <dbReference type="ARBA" id="ARBA00023224"/>
    </source>
</evidence>
<evidence type="ECO:0000313" key="14">
    <source>
        <dbReference type="Proteomes" id="UP000559404"/>
    </source>
</evidence>
<dbReference type="GO" id="GO:0006935">
    <property type="term" value="P:chemotaxis"/>
    <property type="evidence" value="ECO:0007669"/>
    <property type="project" value="InterPro"/>
</dbReference>
<dbReference type="SMART" id="SM00283">
    <property type="entry name" value="MA"/>
    <property type="match status" value="1"/>
</dbReference>
<comment type="subcellular location">
    <subcellularLocation>
        <location evidence="1">Cell membrane</location>
        <topology evidence="1">Multi-pass membrane protein</topology>
    </subcellularLocation>
</comment>
<evidence type="ECO:0000256" key="2">
    <source>
        <dbReference type="ARBA" id="ARBA00022475"/>
    </source>
</evidence>
<dbReference type="PROSITE" id="PS50885">
    <property type="entry name" value="HAMP"/>
    <property type="match status" value="1"/>
</dbReference>
<dbReference type="SUPFAM" id="SSF103190">
    <property type="entry name" value="Sensory domain-like"/>
    <property type="match status" value="1"/>
</dbReference>
<accession>A0A838XUV0</accession>
<name>A0A838XUV0_9HYPH</name>
<feature type="transmembrane region" description="Helical" evidence="10">
    <location>
        <begin position="202"/>
        <end position="221"/>
    </location>
</feature>
<evidence type="ECO:0000256" key="9">
    <source>
        <dbReference type="SAM" id="MobiDB-lite"/>
    </source>
</evidence>
<evidence type="ECO:0000256" key="3">
    <source>
        <dbReference type="ARBA" id="ARBA00022692"/>
    </source>
</evidence>
<proteinExistence type="inferred from homology"/>
<gene>
    <name evidence="13" type="ORF">H1W37_14185</name>
</gene>
<evidence type="ECO:0000259" key="11">
    <source>
        <dbReference type="PROSITE" id="PS50111"/>
    </source>
</evidence>
<dbReference type="Gene3D" id="1.10.287.950">
    <property type="entry name" value="Methyl-accepting chemotaxis protein"/>
    <property type="match status" value="1"/>
</dbReference>
<feature type="domain" description="Methyl-accepting transducer" evidence="11">
    <location>
        <begin position="315"/>
        <end position="551"/>
    </location>
</feature>
<keyword evidence="14" id="KW-1185">Reference proteome</keyword>
<dbReference type="SMART" id="SM00304">
    <property type="entry name" value="HAMP"/>
    <property type="match status" value="1"/>
</dbReference>
<sequence>MRILSRFNLVSIVSATTALMIALSLAAVGVVIFIVLSGQIQTDAVTRQDTSLRIAASIVARDMPGTSVSWGEDGNVARIVMDTLPDTVEDHAMIDEIGRMTGETVTVFKWDPDTRDFWRKTTNIVKPDGSRAVGTRLGQNGAVYPVLTDGKTFRGEAVILGTPYYTIYQPIFSPSGEVSGILYAGVRKSVITALLGSVTQNLLLAFVPILVIATAVMGVLARRLLRPIPQIAATAHRIAEDDLDVNVPYADRRDEIGQLADAVEILKQRALERRNLAANRDEADAHQLARQAEIDRLIAAFRARVAEVNQMSAATAESLAQASSELTDLARDSSDKARETYGASENTSGQVETVASAAEELSSSIAEIARQVTQTTEVVGKATKDTHATNEKVAGLSDAANKIGEVISLIQAIAEQTNLLALNATIEAARAGEAGRGFAVVAAEVKELANQTSKATEEIGAQISAIQGATNEAVSAIGGIARIIEEVNGYTASISCAVEQQGGATGEISRNVLQAAEGTSLVMRNMTNLADTVGQTNTAAGSVLSASTAMSEQSDALRQEIDRFLEQVAAA</sequence>
<evidence type="ECO:0000256" key="4">
    <source>
        <dbReference type="ARBA" id="ARBA00022989"/>
    </source>
</evidence>
<dbReference type="GO" id="GO:0007165">
    <property type="term" value="P:signal transduction"/>
    <property type="evidence" value="ECO:0007669"/>
    <property type="project" value="UniProtKB-KW"/>
</dbReference>
<dbReference type="SUPFAM" id="SSF58104">
    <property type="entry name" value="Methyl-accepting chemotaxis protein (MCP) signaling domain"/>
    <property type="match status" value="1"/>
</dbReference>
<reference evidence="13 14" key="1">
    <citation type="submission" date="2020-07" db="EMBL/GenBank/DDBJ databases">
        <authorList>
            <person name="Li M."/>
        </authorList>
    </citation>
    <scope>NUCLEOTIDE SEQUENCE [LARGE SCALE GENOMIC DNA]</scope>
    <source>
        <strain evidence="13 14">DSM 23284</strain>
    </source>
</reference>
<evidence type="ECO:0000256" key="5">
    <source>
        <dbReference type="ARBA" id="ARBA00023136"/>
    </source>
</evidence>
<dbReference type="Proteomes" id="UP000559404">
    <property type="component" value="Unassembled WGS sequence"/>
</dbReference>
<evidence type="ECO:0000256" key="8">
    <source>
        <dbReference type="PROSITE-ProRule" id="PRU00284"/>
    </source>
</evidence>
<dbReference type="PRINTS" id="PR00260">
    <property type="entry name" value="CHEMTRNSDUCR"/>
</dbReference>
<keyword evidence="6 8" id="KW-0807">Transducer</keyword>
<comment type="similarity">
    <text evidence="7">Belongs to the methyl-accepting chemotaxis (MCP) protein family.</text>
</comment>
<dbReference type="EMBL" id="JACEON010000013">
    <property type="protein sequence ID" value="MBA4612811.1"/>
    <property type="molecule type" value="Genomic_DNA"/>
</dbReference>
<keyword evidence="4 10" id="KW-1133">Transmembrane helix</keyword>
<dbReference type="InterPro" id="IPR003660">
    <property type="entry name" value="HAMP_dom"/>
</dbReference>
<dbReference type="Pfam" id="PF00672">
    <property type="entry name" value="HAMP"/>
    <property type="match status" value="1"/>
</dbReference>
<dbReference type="Gene3D" id="6.10.340.10">
    <property type="match status" value="1"/>
</dbReference>
<feature type="compositionally biased region" description="Basic and acidic residues" evidence="9">
    <location>
        <begin position="328"/>
        <end position="339"/>
    </location>
</feature>